<evidence type="ECO:0000313" key="3">
    <source>
        <dbReference type="Proteomes" id="UP000612585"/>
    </source>
</evidence>
<feature type="transmembrane region" description="Helical" evidence="1">
    <location>
        <begin position="367"/>
        <end position="385"/>
    </location>
</feature>
<feature type="transmembrane region" description="Helical" evidence="1">
    <location>
        <begin position="30"/>
        <end position="51"/>
    </location>
</feature>
<evidence type="ECO:0000256" key="1">
    <source>
        <dbReference type="SAM" id="Phobius"/>
    </source>
</evidence>
<feature type="transmembrane region" description="Helical" evidence="1">
    <location>
        <begin position="214"/>
        <end position="232"/>
    </location>
</feature>
<feature type="transmembrane region" description="Helical" evidence="1">
    <location>
        <begin position="63"/>
        <end position="81"/>
    </location>
</feature>
<keyword evidence="1" id="KW-0812">Transmembrane</keyword>
<feature type="transmembrane region" description="Helical" evidence="1">
    <location>
        <begin position="93"/>
        <end position="113"/>
    </location>
</feature>
<sequence length="393" mass="42734">MNTEARRRWLNPMRARAADEPHRVATPLELLFDLCFVVAVAQAALPLHHAISEDHVRDGVTHYLMVFFAIWWAWMNFTWFASAYDTDDNLYRITTLVQIAGALVLAAGVKPAFEDSDYAAITLGYVVMRLALVAQWLRAARNDPPRRVVALRYAAGITIVQVLWLAHLALPASWSTPVFVVLVVCELLVPAIAERAPGGPTTYHPHHIAERYGLFTIIVLGESVAAATVAVRAGLDEGEHRAELISVAVAGVIIVFALWWLYFDRSAHDLLTSLRASLVWGYGHYVIFAATAAIGAGLGVVVDHETHHSHVSRTVAGYAVAVPVALFLVAVWFLHVRPMQTGPHVVACPIVAALVLLAPLVPAPVPVIAGLVVVLVALTTVNAHGRQSFVNVD</sequence>
<dbReference type="Pfam" id="PF06772">
    <property type="entry name" value="LtrA"/>
    <property type="match status" value="1"/>
</dbReference>
<keyword evidence="1" id="KW-0472">Membrane</keyword>
<dbReference type="PANTHER" id="PTHR36840:SF1">
    <property type="entry name" value="BLL5714 PROTEIN"/>
    <property type="match status" value="1"/>
</dbReference>
<feature type="transmembrane region" description="Helical" evidence="1">
    <location>
        <begin position="282"/>
        <end position="302"/>
    </location>
</feature>
<dbReference type="InterPro" id="IPR010640">
    <property type="entry name" value="Low_temperature_requirement_A"/>
</dbReference>
<keyword evidence="3" id="KW-1185">Reference proteome</keyword>
<reference evidence="2" key="1">
    <citation type="submission" date="2021-01" db="EMBL/GenBank/DDBJ databases">
        <title>Whole genome shotgun sequence of Virgisporangium aurantiacum NBRC 16421.</title>
        <authorList>
            <person name="Komaki H."/>
            <person name="Tamura T."/>
        </authorList>
    </citation>
    <scope>NUCLEOTIDE SEQUENCE</scope>
    <source>
        <strain evidence="2">NBRC 16421</strain>
    </source>
</reference>
<dbReference type="AlphaFoldDB" id="A0A8J4DZU1"/>
<organism evidence="2 3">
    <name type="scientific">Virgisporangium aurantiacum</name>
    <dbReference type="NCBI Taxonomy" id="175570"/>
    <lineage>
        <taxon>Bacteria</taxon>
        <taxon>Bacillati</taxon>
        <taxon>Actinomycetota</taxon>
        <taxon>Actinomycetes</taxon>
        <taxon>Micromonosporales</taxon>
        <taxon>Micromonosporaceae</taxon>
        <taxon>Virgisporangium</taxon>
    </lineage>
</organism>
<dbReference type="RefSeq" id="WP_239151452.1">
    <property type="nucleotide sequence ID" value="NZ_BOPG01000012.1"/>
</dbReference>
<feature type="transmembrane region" description="Helical" evidence="1">
    <location>
        <begin position="314"/>
        <end position="334"/>
    </location>
</feature>
<feature type="transmembrane region" description="Helical" evidence="1">
    <location>
        <begin position="119"/>
        <end position="137"/>
    </location>
</feature>
<dbReference type="PANTHER" id="PTHR36840">
    <property type="entry name" value="BLL5714 PROTEIN"/>
    <property type="match status" value="1"/>
</dbReference>
<accession>A0A8J4DZU1</accession>
<dbReference type="Proteomes" id="UP000612585">
    <property type="component" value="Unassembled WGS sequence"/>
</dbReference>
<feature type="transmembrane region" description="Helical" evidence="1">
    <location>
        <begin position="244"/>
        <end position="262"/>
    </location>
</feature>
<protein>
    <submittedName>
        <fullName evidence="2">Membrane protein</fullName>
    </submittedName>
</protein>
<feature type="transmembrane region" description="Helical" evidence="1">
    <location>
        <begin position="149"/>
        <end position="168"/>
    </location>
</feature>
<dbReference type="EMBL" id="BOPG01000012">
    <property type="protein sequence ID" value="GIJ54372.1"/>
    <property type="molecule type" value="Genomic_DNA"/>
</dbReference>
<gene>
    <name evidence="2" type="ORF">Vau01_018880</name>
</gene>
<evidence type="ECO:0000313" key="2">
    <source>
        <dbReference type="EMBL" id="GIJ54372.1"/>
    </source>
</evidence>
<keyword evidence="1" id="KW-1133">Transmembrane helix</keyword>
<proteinExistence type="predicted"/>
<comment type="caution">
    <text evidence="2">The sequence shown here is derived from an EMBL/GenBank/DDBJ whole genome shotgun (WGS) entry which is preliminary data.</text>
</comment>
<name>A0A8J4DZU1_9ACTN</name>